<gene>
    <name evidence="2" type="ORF">A5821_002355</name>
</gene>
<evidence type="ECO:0000313" key="2">
    <source>
        <dbReference type="EMBL" id="WYK01218.1"/>
    </source>
</evidence>
<reference evidence="2" key="2">
    <citation type="submission" date="2024-03" db="EMBL/GenBank/DDBJ databases">
        <title>The Genome Sequence of Enterococcus sp. DIV0205d.</title>
        <authorList>
            <consortium name="The Broad Institute Genomics Platform"/>
            <consortium name="The Broad Institute Microbial Omics Core"/>
            <consortium name="The Broad Institute Genomic Center for Infectious Diseases"/>
            <person name="Earl A."/>
            <person name="Manson A."/>
            <person name="Gilmore M."/>
            <person name="Schwartman J."/>
            <person name="Shea T."/>
            <person name="Abouelleil A."/>
            <person name="Cao P."/>
            <person name="Chapman S."/>
            <person name="Cusick C."/>
            <person name="Young S."/>
            <person name="Neafsey D."/>
            <person name="Nusbaum C."/>
            <person name="Birren B."/>
        </authorList>
    </citation>
    <scope>NUCLEOTIDE SEQUENCE</scope>
    <source>
        <strain evidence="2">7F3_DIV0205</strain>
    </source>
</reference>
<protein>
    <submittedName>
        <fullName evidence="2">Uncharacterized protein</fullName>
    </submittedName>
</protein>
<dbReference type="EMBL" id="CP147244">
    <property type="protein sequence ID" value="WYK01218.1"/>
    <property type="molecule type" value="Genomic_DNA"/>
</dbReference>
<sequence>MKNKKTFIVILISVVLVAIIGGWLFVSSNNKTYASFPDIFEKMDISTKNEKANIESLKRFAEKNEYTFQEAKDRNIEKILVISKDYIQNLTYSPEENELRFMKMNSADLTMPEEKKIKNIAEKDPFSKVIDELGEPDKMKKDGNGLIVLRWEDKLEKGYVYLSIELKDDKVTKIETEKI</sequence>
<proteinExistence type="predicted"/>
<dbReference type="AlphaFoldDB" id="A0AAQ3W9T0"/>
<keyword evidence="1" id="KW-0812">Transmembrane</keyword>
<feature type="transmembrane region" description="Helical" evidence="1">
    <location>
        <begin position="7"/>
        <end position="26"/>
    </location>
</feature>
<evidence type="ECO:0000313" key="3">
    <source>
        <dbReference type="Proteomes" id="UP000194948"/>
    </source>
</evidence>
<accession>A0AAQ3W9T0</accession>
<evidence type="ECO:0000256" key="1">
    <source>
        <dbReference type="SAM" id="Phobius"/>
    </source>
</evidence>
<dbReference type="Proteomes" id="UP000194948">
    <property type="component" value="Chromosome"/>
</dbReference>
<keyword evidence="1" id="KW-0472">Membrane</keyword>
<name>A0AAQ3W9T0_9ENTE</name>
<dbReference type="RefSeq" id="WP_086314741.1">
    <property type="nucleotide sequence ID" value="NZ_CP147244.1"/>
</dbReference>
<organism evidence="2 3">
    <name type="scientific">Candidatus Enterococcus palustris</name>
    <dbReference type="NCBI Taxonomy" id="1834189"/>
    <lineage>
        <taxon>Bacteria</taxon>
        <taxon>Bacillati</taxon>
        <taxon>Bacillota</taxon>
        <taxon>Bacilli</taxon>
        <taxon>Lactobacillales</taxon>
        <taxon>Enterococcaceae</taxon>
        <taxon>Enterococcus</taxon>
    </lineage>
</organism>
<reference evidence="2" key="1">
    <citation type="submission" date="2017-05" db="EMBL/GenBank/DDBJ databases">
        <authorList>
            <consortium name="The Broad Institute Genomics Platform"/>
            <consortium name="The Broad Institute Genomic Center for Infectious Diseases"/>
            <person name="Earl A."/>
            <person name="Manson A."/>
            <person name="Schwartman J."/>
            <person name="Gilmore M."/>
            <person name="Abouelleil A."/>
            <person name="Cao P."/>
            <person name="Chapman S."/>
            <person name="Cusick C."/>
            <person name="Shea T."/>
            <person name="Young S."/>
            <person name="Neafsey D."/>
            <person name="Nusbaum C."/>
            <person name="Birren B."/>
        </authorList>
    </citation>
    <scope>NUCLEOTIDE SEQUENCE</scope>
    <source>
        <strain evidence="2">7F3_DIV0205</strain>
    </source>
</reference>
<keyword evidence="1" id="KW-1133">Transmembrane helix</keyword>
<keyword evidence="3" id="KW-1185">Reference proteome</keyword>